<name>Q2J527_FRACC</name>
<feature type="domain" description="Leucine-binding protein" evidence="3">
    <location>
        <begin position="75"/>
        <end position="421"/>
    </location>
</feature>
<dbReference type="PANTHER" id="PTHR47235:SF1">
    <property type="entry name" value="BLR6548 PROTEIN"/>
    <property type="match status" value="1"/>
</dbReference>
<evidence type="ECO:0000256" key="2">
    <source>
        <dbReference type="ARBA" id="ARBA00022729"/>
    </source>
</evidence>
<dbReference type="KEGG" id="fra:Francci3_4269"/>
<dbReference type="Proteomes" id="UP000001937">
    <property type="component" value="Chromosome"/>
</dbReference>
<dbReference type="EMBL" id="CP000249">
    <property type="protein sequence ID" value="ABD13615.1"/>
    <property type="molecule type" value="Genomic_DNA"/>
</dbReference>
<keyword evidence="5" id="KW-1185">Reference proteome</keyword>
<reference evidence="4 5" key="1">
    <citation type="journal article" date="2007" name="Genome Res.">
        <title>Genome characteristics of facultatively symbiotic Frankia sp. strains reflect host range and host plant biogeography.</title>
        <authorList>
            <person name="Normand P."/>
            <person name="Lapierre P."/>
            <person name="Tisa L.S."/>
            <person name="Gogarten J.P."/>
            <person name="Alloisio N."/>
            <person name="Bagnarol E."/>
            <person name="Bassi C.A."/>
            <person name="Berry A.M."/>
            <person name="Bickhart D.M."/>
            <person name="Choisne N."/>
            <person name="Couloux A."/>
            <person name="Cournoyer B."/>
            <person name="Cruveiller S."/>
            <person name="Daubin V."/>
            <person name="Demange N."/>
            <person name="Francino M.P."/>
            <person name="Goltsman E."/>
            <person name="Huang Y."/>
            <person name="Kopp O.R."/>
            <person name="Labarre L."/>
            <person name="Lapidus A."/>
            <person name="Lavire C."/>
            <person name="Marechal J."/>
            <person name="Martinez M."/>
            <person name="Mastronunzio J.E."/>
            <person name="Mullin B.C."/>
            <person name="Niemann J."/>
            <person name="Pujic P."/>
            <person name="Rawnsley T."/>
            <person name="Rouy Z."/>
            <person name="Schenowitz C."/>
            <person name="Sellstedt A."/>
            <person name="Tavares F."/>
            <person name="Tomkins J.P."/>
            <person name="Vallenet D."/>
            <person name="Valverde C."/>
            <person name="Wall L.G."/>
            <person name="Wang Y."/>
            <person name="Medigue C."/>
            <person name="Benson D.R."/>
        </authorList>
    </citation>
    <scope>NUCLEOTIDE SEQUENCE [LARGE SCALE GENOMIC DNA]</scope>
    <source>
        <strain evidence="5">DSM 45818 / CECT 9043 / CcI3</strain>
    </source>
</reference>
<evidence type="ECO:0000313" key="5">
    <source>
        <dbReference type="Proteomes" id="UP000001937"/>
    </source>
</evidence>
<dbReference type="RefSeq" id="WP_011438623.1">
    <property type="nucleotide sequence ID" value="NC_007777.1"/>
</dbReference>
<dbReference type="PANTHER" id="PTHR47235">
    <property type="entry name" value="BLR6548 PROTEIN"/>
    <property type="match status" value="1"/>
</dbReference>
<dbReference type="InterPro" id="IPR028081">
    <property type="entry name" value="Leu-bd"/>
</dbReference>
<dbReference type="HOGENOM" id="CLU_054023_0_0_11"/>
<protein>
    <submittedName>
        <fullName evidence="4">Amino acid/amide ABC transporter substrate-binding protein, HAAT family</fullName>
    </submittedName>
</protein>
<dbReference type="InterPro" id="IPR028082">
    <property type="entry name" value="Peripla_BP_I"/>
</dbReference>
<dbReference type="STRING" id="106370.Francci3_4269"/>
<evidence type="ECO:0000256" key="1">
    <source>
        <dbReference type="ARBA" id="ARBA00010062"/>
    </source>
</evidence>
<dbReference type="CDD" id="cd06341">
    <property type="entry name" value="PBP1_ABC_ligand_binding-like"/>
    <property type="match status" value="1"/>
</dbReference>
<evidence type="ECO:0000259" key="3">
    <source>
        <dbReference type="Pfam" id="PF13458"/>
    </source>
</evidence>
<comment type="similarity">
    <text evidence="1">Belongs to the leucine-binding protein family.</text>
</comment>
<sequence length="438" mass="46419">MLEPRPSTVSGATDPIPQRSTVAMFLPGRPSLLRSTALISILISLIGLVACTASEDSTGRTGTAACATPGITETEIKAGVLFPDTGPFAHSMRAFRAGIDARFGEANAAGGVNGRKIVYSWRDDVSDPQLNLAAARELVQKEEVFGIIEGLGAVSGSAQYLADLNVPIVGLGAEPVWAAHENMVSWHHYTVPAGSSTVWGDFIRGEGGTRSAMVDVALNAAVHDYHRQLVDSLQAAGVSVDINFEVTAETTSFEALARQMKAANIDTLTGVITPDVLTQILPAARAAGVNLKTVLLSLGYDRALLTDLGPALAGTNIYISFVPFELNTPAHQRLLAAMTRYSPQTQPPEQESAVFGWLSADLFLHGLQAAGACPTHQSFLQGLHSVHDYDGTGLLPKPVDLAKNRGQLGNCYYFMRISGDGSHFVPLQSTARCGNLIN</sequence>
<organism evidence="4 5">
    <name type="scientific">Frankia casuarinae (strain DSM 45818 / CECT 9043 / HFP020203 / CcI3)</name>
    <dbReference type="NCBI Taxonomy" id="106370"/>
    <lineage>
        <taxon>Bacteria</taxon>
        <taxon>Bacillati</taxon>
        <taxon>Actinomycetota</taxon>
        <taxon>Actinomycetes</taxon>
        <taxon>Frankiales</taxon>
        <taxon>Frankiaceae</taxon>
        <taxon>Frankia</taxon>
    </lineage>
</organism>
<dbReference type="AlphaFoldDB" id="Q2J527"/>
<accession>Q2J527</accession>
<gene>
    <name evidence="4" type="ordered locus">Francci3_4269</name>
</gene>
<dbReference type="Pfam" id="PF13458">
    <property type="entry name" value="Peripla_BP_6"/>
    <property type="match status" value="1"/>
</dbReference>
<dbReference type="eggNOG" id="COG0683">
    <property type="taxonomic scope" value="Bacteria"/>
</dbReference>
<keyword evidence="2" id="KW-0732">Signal</keyword>
<proteinExistence type="inferred from homology"/>
<dbReference type="PhylomeDB" id="Q2J527"/>
<dbReference type="Gene3D" id="3.40.50.2300">
    <property type="match status" value="2"/>
</dbReference>
<dbReference type="SUPFAM" id="SSF53822">
    <property type="entry name" value="Periplasmic binding protein-like I"/>
    <property type="match status" value="1"/>
</dbReference>
<evidence type="ECO:0000313" key="4">
    <source>
        <dbReference type="EMBL" id="ABD13615.1"/>
    </source>
</evidence>